<feature type="compositionally biased region" description="Low complexity" evidence="1">
    <location>
        <begin position="130"/>
        <end position="152"/>
    </location>
</feature>
<feature type="compositionally biased region" description="Basic and acidic residues" evidence="1">
    <location>
        <begin position="154"/>
        <end position="167"/>
    </location>
</feature>
<protein>
    <submittedName>
        <fullName evidence="2">Uncharacterized protein</fullName>
    </submittedName>
</protein>
<feature type="compositionally biased region" description="Polar residues" evidence="1">
    <location>
        <begin position="278"/>
        <end position="287"/>
    </location>
</feature>
<sequence length="619" mass="68704">MVSLVPLFLIPVLLGAVIYGVVLIVSNAKVPLPTSHGRGADVMNPYPDIITLASDASIALETLSATLTTAVPTTIPNTKKSEAPKVEVPEVEDSKVEDPEIEIPNNDIPVDRPLATKEHPKFTLTSTEIKPTATPTKAPLLPGILPIDPLHPNLKGEKEDQPDQKDNNDDENDQVEDDGDDKDDDEYDDEYEYDDDKVDTRETKDKGNEKIRILKKRSHHRSKSSNHRHKRFARRQDLSFHDVISVSRSVSMAEPVKTMHIVTEHEGQATPSPLPTANAGNDTQGQDQPHVDAHPEDVSNDPAFQAFELFVDQIIKEQTAIIEQALIEIVEKMAQGDEIEQFQDVLERIAVESKLDTSLQLLRQSNAGVNHDGPNAMSRMSVLTTVLHTILPPFITQLRSDLRKVLLRLCNYTPSFKIDNVNVHFSAGENAVGKVSNTLNEDDTLTQKLAEGDAMHVFNPTDGSVDPMTAWDPRIGESGLACLETHWQVFSKDIMDLFWRRVGEGKEFLIQQLRSLMGLTNLRPLEMIPSPSGHESHEQYQRFEAQSIEDSFFRWFVDNILKELRQHLGSGDDVVFDRLLNDISKFTGADGGVGVTGDTAGAIEKGNPGGVSKYENPLP</sequence>
<name>A0A9P6UB98_9FUNG</name>
<feature type="compositionally biased region" description="Basic and acidic residues" evidence="1">
    <location>
        <begin position="198"/>
        <end position="212"/>
    </location>
</feature>
<accession>A0A9P6UB98</accession>
<evidence type="ECO:0000256" key="1">
    <source>
        <dbReference type="SAM" id="MobiDB-lite"/>
    </source>
</evidence>
<evidence type="ECO:0000313" key="2">
    <source>
        <dbReference type="EMBL" id="KAG0267271.1"/>
    </source>
</evidence>
<reference evidence="2" key="1">
    <citation type="journal article" date="2020" name="Fungal Divers.">
        <title>Resolving the Mortierellaceae phylogeny through synthesis of multi-gene phylogenetics and phylogenomics.</title>
        <authorList>
            <person name="Vandepol N."/>
            <person name="Liber J."/>
            <person name="Desiro A."/>
            <person name="Na H."/>
            <person name="Kennedy M."/>
            <person name="Barry K."/>
            <person name="Grigoriev I.V."/>
            <person name="Miller A.N."/>
            <person name="O'Donnell K."/>
            <person name="Stajich J.E."/>
            <person name="Bonito G."/>
        </authorList>
    </citation>
    <scope>NUCLEOTIDE SEQUENCE</scope>
    <source>
        <strain evidence="2">KOD948</strain>
    </source>
</reference>
<proteinExistence type="predicted"/>
<feature type="compositionally biased region" description="Acidic residues" evidence="1">
    <location>
        <begin position="168"/>
        <end position="197"/>
    </location>
</feature>
<feature type="region of interest" description="Disordered" evidence="1">
    <location>
        <begin position="76"/>
        <end position="234"/>
    </location>
</feature>
<feature type="region of interest" description="Disordered" evidence="1">
    <location>
        <begin position="600"/>
        <end position="619"/>
    </location>
</feature>
<feature type="compositionally biased region" description="Basic residues" evidence="1">
    <location>
        <begin position="213"/>
        <end position="233"/>
    </location>
</feature>
<dbReference type="EMBL" id="JAAAJA010000006">
    <property type="protein sequence ID" value="KAG0267271.1"/>
    <property type="molecule type" value="Genomic_DNA"/>
</dbReference>
<keyword evidence="3" id="KW-1185">Reference proteome</keyword>
<comment type="caution">
    <text evidence="2">The sequence shown here is derived from an EMBL/GenBank/DDBJ whole genome shotgun (WGS) entry which is preliminary data.</text>
</comment>
<dbReference type="AlphaFoldDB" id="A0A9P6UB98"/>
<dbReference type="OrthoDB" id="2434075at2759"/>
<dbReference type="Proteomes" id="UP000726737">
    <property type="component" value="Unassembled WGS sequence"/>
</dbReference>
<evidence type="ECO:0000313" key="3">
    <source>
        <dbReference type="Proteomes" id="UP000726737"/>
    </source>
</evidence>
<feature type="region of interest" description="Disordered" evidence="1">
    <location>
        <begin position="265"/>
        <end position="296"/>
    </location>
</feature>
<feature type="compositionally biased region" description="Basic and acidic residues" evidence="1">
    <location>
        <begin position="79"/>
        <end position="98"/>
    </location>
</feature>
<gene>
    <name evidence="2" type="ORF">BG011_007682</name>
</gene>
<organism evidence="2 3">
    <name type="scientific">Mortierella polycephala</name>
    <dbReference type="NCBI Taxonomy" id="41804"/>
    <lineage>
        <taxon>Eukaryota</taxon>
        <taxon>Fungi</taxon>
        <taxon>Fungi incertae sedis</taxon>
        <taxon>Mucoromycota</taxon>
        <taxon>Mortierellomycotina</taxon>
        <taxon>Mortierellomycetes</taxon>
        <taxon>Mortierellales</taxon>
        <taxon>Mortierellaceae</taxon>
        <taxon>Mortierella</taxon>
    </lineage>
</organism>